<evidence type="ECO:0000256" key="10">
    <source>
        <dbReference type="SAM" id="Phobius"/>
    </source>
</evidence>
<gene>
    <name evidence="12" type="ORF">AAY42_08310</name>
</gene>
<evidence type="ECO:0000256" key="4">
    <source>
        <dbReference type="ARBA" id="ARBA00022475"/>
    </source>
</evidence>
<evidence type="ECO:0000256" key="2">
    <source>
        <dbReference type="ARBA" id="ARBA00006555"/>
    </source>
</evidence>
<keyword evidence="13" id="KW-1185">Reference proteome</keyword>
<evidence type="ECO:0000256" key="8">
    <source>
        <dbReference type="ARBA" id="ARBA00022989"/>
    </source>
</evidence>
<keyword evidence="4" id="KW-1003">Cell membrane</keyword>
<dbReference type="OrthoDB" id="1522859at2"/>
<accession>A0A0Q1DLP1</accession>
<keyword evidence="7" id="KW-0653">Protein transport</keyword>
<dbReference type="STRING" id="346185.AAY42_08310"/>
<name>A0A0Q1DLP1_9FLAO</name>
<evidence type="ECO:0000256" key="6">
    <source>
        <dbReference type="ARBA" id="ARBA00022692"/>
    </source>
</evidence>
<dbReference type="NCBIfam" id="TIGR01352">
    <property type="entry name" value="tonB_Cterm"/>
    <property type="match status" value="1"/>
</dbReference>
<evidence type="ECO:0000259" key="11">
    <source>
        <dbReference type="PROSITE" id="PS52015"/>
    </source>
</evidence>
<dbReference type="PROSITE" id="PS52015">
    <property type="entry name" value="TONB_CTD"/>
    <property type="match status" value="1"/>
</dbReference>
<evidence type="ECO:0000256" key="1">
    <source>
        <dbReference type="ARBA" id="ARBA00004383"/>
    </source>
</evidence>
<dbReference type="Gene3D" id="3.30.1150.10">
    <property type="match status" value="1"/>
</dbReference>
<organism evidence="12 13">
    <name type="scientific">Flagellimonas eckloniae</name>
    <dbReference type="NCBI Taxonomy" id="346185"/>
    <lineage>
        <taxon>Bacteria</taxon>
        <taxon>Pseudomonadati</taxon>
        <taxon>Bacteroidota</taxon>
        <taxon>Flavobacteriia</taxon>
        <taxon>Flavobacteriales</taxon>
        <taxon>Flavobacteriaceae</taxon>
        <taxon>Flagellimonas</taxon>
    </lineage>
</organism>
<evidence type="ECO:0000256" key="7">
    <source>
        <dbReference type="ARBA" id="ARBA00022927"/>
    </source>
</evidence>
<dbReference type="EMBL" id="LCTZ01000002">
    <property type="protein sequence ID" value="KQC29886.1"/>
    <property type="molecule type" value="Genomic_DNA"/>
</dbReference>
<dbReference type="PRINTS" id="PR01374">
    <property type="entry name" value="TONBPROTEIN"/>
</dbReference>
<dbReference type="AlphaFoldDB" id="A0A0Q1DLP1"/>
<dbReference type="GO" id="GO:0031992">
    <property type="term" value="F:energy transducer activity"/>
    <property type="evidence" value="ECO:0007669"/>
    <property type="project" value="InterPro"/>
</dbReference>
<dbReference type="PATRIC" id="fig|1547436.3.peg.1710"/>
<dbReference type="Pfam" id="PF03544">
    <property type="entry name" value="TonB_C"/>
    <property type="match status" value="1"/>
</dbReference>
<dbReference type="InterPro" id="IPR037682">
    <property type="entry name" value="TonB_C"/>
</dbReference>
<feature type="domain" description="TonB C-terminal" evidence="11">
    <location>
        <begin position="145"/>
        <end position="234"/>
    </location>
</feature>
<reference evidence="12 13" key="1">
    <citation type="submission" date="2015-04" db="EMBL/GenBank/DDBJ databases">
        <title>Complete genome of flavobacterium.</title>
        <authorList>
            <person name="Kwon Y.M."/>
            <person name="Kim S.-J."/>
        </authorList>
    </citation>
    <scope>NUCLEOTIDE SEQUENCE [LARGE SCALE GENOMIC DNA]</scope>
    <source>
        <strain evidence="12 13">DK169</strain>
    </source>
</reference>
<evidence type="ECO:0000313" key="13">
    <source>
        <dbReference type="Proteomes" id="UP000050827"/>
    </source>
</evidence>
<feature type="transmembrane region" description="Helical" evidence="10">
    <location>
        <begin position="16"/>
        <end position="34"/>
    </location>
</feature>
<evidence type="ECO:0000313" key="12">
    <source>
        <dbReference type="EMBL" id="KQC29886.1"/>
    </source>
</evidence>
<keyword evidence="8 10" id="KW-1133">Transmembrane helix</keyword>
<evidence type="ECO:0000256" key="5">
    <source>
        <dbReference type="ARBA" id="ARBA00022519"/>
    </source>
</evidence>
<evidence type="ECO:0000256" key="9">
    <source>
        <dbReference type="ARBA" id="ARBA00023136"/>
    </source>
</evidence>
<comment type="subcellular location">
    <subcellularLocation>
        <location evidence="1">Cell inner membrane</location>
        <topology evidence="1">Single-pass membrane protein</topology>
        <orientation evidence="1">Periplasmic side</orientation>
    </subcellularLocation>
</comment>
<dbReference type="InterPro" id="IPR003538">
    <property type="entry name" value="TonB"/>
</dbReference>
<dbReference type="GO" id="GO:0098797">
    <property type="term" value="C:plasma membrane protein complex"/>
    <property type="evidence" value="ECO:0007669"/>
    <property type="project" value="TreeGrafter"/>
</dbReference>
<sequence length="234" mass="26441">MTPKKNQELELKKNSVLYFSIGLAAVMLLTYVALDWKTFYETPEVVQNLDKPDDIDEILPPILINLPPPPPPKIQAPPVIEIVPDDEKIVETVIESTETDQNTEIAKLEDIEVADNDIPDEVSFIVIEDVPIFPGCEGADDKRACFQEMMQKHIRKNFRYPENAVEMNLQGKVNIVFTIQKDGNIDNVKMRGPHKILETEAARIISKLPKMTPGKQRGTPVKVPFAIPITFKLQ</sequence>
<comment type="caution">
    <text evidence="12">The sequence shown here is derived from an EMBL/GenBank/DDBJ whole genome shotgun (WGS) entry which is preliminary data.</text>
</comment>
<dbReference type="GO" id="GO:0030288">
    <property type="term" value="C:outer membrane-bounded periplasmic space"/>
    <property type="evidence" value="ECO:0007669"/>
    <property type="project" value="InterPro"/>
</dbReference>
<dbReference type="GO" id="GO:0055085">
    <property type="term" value="P:transmembrane transport"/>
    <property type="evidence" value="ECO:0007669"/>
    <property type="project" value="InterPro"/>
</dbReference>
<dbReference type="PANTHER" id="PTHR33446">
    <property type="entry name" value="PROTEIN TONB-RELATED"/>
    <property type="match status" value="1"/>
</dbReference>
<keyword evidence="5" id="KW-0997">Cell inner membrane</keyword>
<dbReference type="PANTHER" id="PTHR33446:SF2">
    <property type="entry name" value="PROTEIN TONB"/>
    <property type="match status" value="1"/>
</dbReference>
<dbReference type="InterPro" id="IPR006260">
    <property type="entry name" value="TonB/TolA_C"/>
</dbReference>
<evidence type="ECO:0000256" key="3">
    <source>
        <dbReference type="ARBA" id="ARBA00022448"/>
    </source>
</evidence>
<dbReference type="GO" id="GO:0015891">
    <property type="term" value="P:siderophore transport"/>
    <property type="evidence" value="ECO:0007669"/>
    <property type="project" value="InterPro"/>
</dbReference>
<dbReference type="Proteomes" id="UP000050827">
    <property type="component" value="Unassembled WGS sequence"/>
</dbReference>
<dbReference type="GO" id="GO:0015031">
    <property type="term" value="P:protein transport"/>
    <property type="evidence" value="ECO:0007669"/>
    <property type="project" value="UniProtKB-KW"/>
</dbReference>
<keyword evidence="3" id="KW-0813">Transport</keyword>
<dbReference type="InterPro" id="IPR051045">
    <property type="entry name" value="TonB-dependent_transducer"/>
</dbReference>
<proteinExistence type="inferred from homology"/>
<keyword evidence="6 10" id="KW-0812">Transmembrane</keyword>
<keyword evidence="9 10" id="KW-0472">Membrane</keyword>
<comment type="similarity">
    <text evidence="2">Belongs to the TonB family.</text>
</comment>
<dbReference type="RefSeq" id="WP_055394132.1">
    <property type="nucleotide sequence ID" value="NZ_LCTZ01000002.1"/>
</dbReference>
<dbReference type="SUPFAM" id="SSF74653">
    <property type="entry name" value="TolA/TonB C-terminal domain"/>
    <property type="match status" value="1"/>
</dbReference>
<protein>
    <submittedName>
        <fullName evidence="12">Energy transducer TonB</fullName>
    </submittedName>
</protein>